<evidence type="ECO:0000256" key="1">
    <source>
        <dbReference type="SAM" id="MobiDB-lite"/>
    </source>
</evidence>
<name>A0A7Y9DRL6_9PSEU</name>
<organism evidence="2 3">
    <name type="scientific">Actinomycetospora corticicola</name>
    <dbReference type="NCBI Taxonomy" id="663602"/>
    <lineage>
        <taxon>Bacteria</taxon>
        <taxon>Bacillati</taxon>
        <taxon>Actinomycetota</taxon>
        <taxon>Actinomycetes</taxon>
        <taxon>Pseudonocardiales</taxon>
        <taxon>Pseudonocardiaceae</taxon>
        <taxon>Actinomycetospora</taxon>
    </lineage>
</organism>
<dbReference type="RefSeq" id="WP_179791924.1">
    <property type="nucleotide sequence ID" value="NZ_BAABHP010000008.1"/>
</dbReference>
<protein>
    <recommendedName>
        <fullName evidence="4">Tetratricopeptide repeat protein</fullName>
    </recommendedName>
</protein>
<feature type="compositionally biased region" description="Low complexity" evidence="1">
    <location>
        <begin position="547"/>
        <end position="558"/>
    </location>
</feature>
<feature type="compositionally biased region" description="Basic and acidic residues" evidence="1">
    <location>
        <begin position="606"/>
        <end position="623"/>
    </location>
</feature>
<sequence length="977" mass="98374">MAARREHGAPSALTVLEVAEGLRWSDPALGASLAEHVRRLAGDDPTVRAAADRSVIRSLSESDRYDDVVERGVPLLTEARSRGDREDGAAVLVELAAAATALGDPQLARRVLDRLGPVHDLPARVGATACAARAEACAAEGDVAATDAAGDAAATMLLRVAQPESAVVRARIELARGVARRRAGNVEGALAVLTSTVSADPSGDVDGGRRSLAAAAEVAELLVEAGRAEEAASRVRTLLPDGTPGPHVVAAVGRIRLALAAGSDDGGAAATRTAEELEAAGRSADAARAWDVVAALAEASGDLGRALAALRRGHALASTARGTGDRALRDLSAVAEGAGLLAEPTGPESLGGPDGTGTAGGSNDSDGVAATPTPVGRRGRRNGTAGEPTAPPQPVAAAPESAAGEPGEAMPPEPGAPARPSVDLAPPPPLATWPDAKELVGHGAVEGSPERTGAASPSEGVAEFSAPASSGPTLPPAEAAPPEQELTAAVGAPRSSTRDELAELLASLTRSVDSSRAAASAMGLEPAPPASAPENPSASTDRLVEHAPAPFAFGAEPAVDADPPSNPRPTAEPFATRPTFDAFSTAPLRDDAADTDGARTPVAPLPDDRFAPADDGRSNDRSAEIAPGTTVGSYAAGTSDDLLGGFSGWGASDDRASEVRRAAGAATTPAAGDDGRRLDPGVAPTRPAPSPRPVSAASNGSTSPRSEDRRAESDDQGPSASGAEAGLTRRDEAAVGSTTTSAPENGTRPPADARPRSRSSAPHDGDANGLSDGDVRRASSDDPIRRGSGADAEVRREVRGDVGRPRPDQDAVARSEQTRPDEHRRTPAPTPGPAADRPVDEYGEELALTLATVLGEYHLPDVPMPPRRDGRRATPPDPAGSGAAGEVSVPSARRHTSGSMPVPGEPGRVSRAEPPVDPASPVAGAQGRDGSSAGRGRPPESGARLADLLAEAMDAFRHVGPDAQDGARGPGVGSRRA</sequence>
<evidence type="ECO:0000313" key="3">
    <source>
        <dbReference type="Proteomes" id="UP000535890"/>
    </source>
</evidence>
<keyword evidence="3" id="KW-1185">Reference proteome</keyword>
<evidence type="ECO:0000313" key="2">
    <source>
        <dbReference type="EMBL" id="NYD33902.1"/>
    </source>
</evidence>
<feature type="compositionally biased region" description="Low complexity" evidence="1">
    <location>
        <begin position="480"/>
        <end position="489"/>
    </location>
</feature>
<feature type="compositionally biased region" description="Basic and acidic residues" evidence="1">
    <location>
        <begin position="652"/>
        <end position="661"/>
    </location>
</feature>
<feature type="compositionally biased region" description="Gly residues" evidence="1">
    <location>
        <begin position="968"/>
        <end position="977"/>
    </location>
</feature>
<feature type="compositionally biased region" description="Basic and acidic residues" evidence="1">
    <location>
        <begin position="751"/>
        <end position="766"/>
    </location>
</feature>
<feature type="compositionally biased region" description="Basic and acidic residues" evidence="1">
    <location>
        <begin position="792"/>
        <end position="825"/>
    </location>
</feature>
<dbReference type="AlphaFoldDB" id="A0A7Y9DRL6"/>
<feature type="compositionally biased region" description="Low complexity" evidence="1">
    <location>
        <begin position="662"/>
        <end position="672"/>
    </location>
</feature>
<accession>A0A7Y9DRL6</accession>
<feature type="compositionally biased region" description="Basic and acidic residues" evidence="1">
    <location>
        <begin position="773"/>
        <end position="785"/>
    </location>
</feature>
<evidence type="ECO:0008006" key="4">
    <source>
        <dbReference type="Google" id="ProtNLM"/>
    </source>
</evidence>
<dbReference type="Proteomes" id="UP000535890">
    <property type="component" value="Unassembled WGS sequence"/>
</dbReference>
<feature type="region of interest" description="Disordered" evidence="1">
    <location>
        <begin position="341"/>
        <end position="977"/>
    </location>
</feature>
<feature type="compositionally biased region" description="Low complexity" evidence="1">
    <location>
        <begin position="395"/>
        <end position="408"/>
    </location>
</feature>
<gene>
    <name evidence="2" type="ORF">BJ983_000004</name>
</gene>
<comment type="caution">
    <text evidence="2">The sequence shown here is derived from an EMBL/GenBank/DDBJ whole genome shotgun (WGS) entry which is preliminary data.</text>
</comment>
<proteinExistence type="predicted"/>
<dbReference type="EMBL" id="JACCBN010000001">
    <property type="protein sequence ID" value="NYD33902.1"/>
    <property type="molecule type" value="Genomic_DNA"/>
</dbReference>
<reference evidence="2 3" key="1">
    <citation type="submission" date="2020-07" db="EMBL/GenBank/DDBJ databases">
        <title>Sequencing the genomes of 1000 actinobacteria strains.</title>
        <authorList>
            <person name="Klenk H.-P."/>
        </authorList>
    </citation>
    <scope>NUCLEOTIDE SEQUENCE [LARGE SCALE GENOMIC DNA]</scope>
    <source>
        <strain evidence="2 3">DSM 45772</strain>
    </source>
</reference>
<feature type="compositionally biased region" description="Low complexity" evidence="1">
    <location>
        <begin position="510"/>
        <end position="521"/>
    </location>
</feature>